<evidence type="ECO:0000313" key="2">
    <source>
        <dbReference type="Proteomes" id="UP000683360"/>
    </source>
</evidence>
<accession>A0A8S3R1M8</accession>
<dbReference type="AlphaFoldDB" id="A0A8S3R1M8"/>
<dbReference type="EMBL" id="CAJPWZ010000791">
    <property type="protein sequence ID" value="CAG2200896.1"/>
    <property type="molecule type" value="Genomic_DNA"/>
</dbReference>
<keyword evidence="2" id="KW-1185">Reference proteome</keyword>
<sequence length="238" mass="27662">MKYFAFVQHVLIKSNEKKTLSTLIKLFLCRKSTFVEYLNIAPSNMPGRLQFFVSIETKSYNGIDAASNVHRVLQFIINYTVEAKYIFRVTGEAKVIAIYEVEDDSDVNMVTSQIMQIGPFNVICTPLTSFESWGLHLGQPVVPAERKLSEKNVVWFEVSLENNDLSVGQFQDMWKQKVFTISNQRHSGYEIEIFKILGERKLYVFSCKKGSNDWESHMRQLPIEDNLYRKTKLVTQMY</sequence>
<reference evidence="1" key="1">
    <citation type="submission" date="2021-03" db="EMBL/GenBank/DDBJ databases">
        <authorList>
            <person name="Bekaert M."/>
        </authorList>
    </citation>
    <scope>NUCLEOTIDE SEQUENCE</scope>
</reference>
<organism evidence="1 2">
    <name type="scientific">Mytilus edulis</name>
    <name type="common">Blue mussel</name>
    <dbReference type="NCBI Taxonomy" id="6550"/>
    <lineage>
        <taxon>Eukaryota</taxon>
        <taxon>Metazoa</taxon>
        <taxon>Spiralia</taxon>
        <taxon>Lophotrochozoa</taxon>
        <taxon>Mollusca</taxon>
        <taxon>Bivalvia</taxon>
        <taxon>Autobranchia</taxon>
        <taxon>Pteriomorphia</taxon>
        <taxon>Mytilida</taxon>
        <taxon>Mytiloidea</taxon>
        <taxon>Mytilidae</taxon>
        <taxon>Mytilinae</taxon>
        <taxon>Mytilus</taxon>
    </lineage>
</organism>
<dbReference type="Proteomes" id="UP000683360">
    <property type="component" value="Unassembled WGS sequence"/>
</dbReference>
<comment type="caution">
    <text evidence="1">The sequence shown here is derived from an EMBL/GenBank/DDBJ whole genome shotgun (WGS) entry which is preliminary data.</text>
</comment>
<protein>
    <submittedName>
        <fullName evidence="1">Uncharacterized protein</fullName>
    </submittedName>
</protein>
<proteinExistence type="predicted"/>
<evidence type="ECO:0000313" key="1">
    <source>
        <dbReference type="EMBL" id="CAG2200896.1"/>
    </source>
</evidence>
<name>A0A8S3R1M8_MYTED</name>
<dbReference type="OrthoDB" id="5961967at2759"/>
<gene>
    <name evidence="1" type="ORF">MEDL_15530</name>
</gene>